<comment type="caution">
    <text evidence="9">The sequence shown here is derived from an EMBL/GenBank/DDBJ whole genome shotgun (WGS) entry which is preliminary data.</text>
</comment>
<proteinExistence type="inferred from homology"/>
<feature type="domain" description="Peptidase S54 rhomboid" evidence="8">
    <location>
        <begin position="39"/>
        <end position="189"/>
    </location>
</feature>
<evidence type="ECO:0000256" key="4">
    <source>
        <dbReference type="ARBA" id="ARBA00022801"/>
    </source>
</evidence>
<comment type="similarity">
    <text evidence="2">Belongs to the peptidase S54 family.</text>
</comment>
<keyword evidence="10" id="KW-1185">Reference proteome</keyword>
<protein>
    <submittedName>
        <fullName evidence="9">Rhomboid family intramembrane serine protease</fullName>
        <ecNumber evidence="9">3.4.21.105</ecNumber>
    </submittedName>
</protein>
<comment type="subcellular location">
    <subcellularLocation>
        <location evidence="1">Membrane</location>
        <topology evidence="1">Multi-pass membrane protein</topology>
    </subcellularLocation>
</comment>
<keyword evidence="5 7" id="KW-1133">Transmembrane helix</keyword>
<keyword evidence="6 7" id="KW-0472">Membrane</keyword>
<evidence type="ECO:0000256" key="6">
    <source>
        <dbReference type="ARBA" id="ARBA00023136"/>
    </source>
</evidence>
<dbReference type="GO" id="GO:0006508">
    <property type="term" value="P:proteolysis"/>
    <property type="evidence" value="ECO:0007669"/>
    <property type="project" value="UniProtKB-KW"/>
</dbReference>
<feature type="transmembrane region" description="Helical" evidence="7">
    <location>
        <begin position="54"/>
        <end position="71"/>
    </location>
</feature>
<evidence type="ECO:0000256" key="3">
    <source>
        <dbReference type="ARBA" id="ARBA00022692"/>
    </source>
</evidence>
<evidence type="ECO:0000256" key="1">
    <source>
        <dbReference type="ARBA" id="ARBA00004141"/>
    </source>
</evidence>
<feature type="transmembrane region" description="Helical" evidence="7">
    <location>
        <begin position="78"/>
        <end position="100"/>
    </location>
</feature>
<dbReference type="PANTHER" id="PTHR43731:SF14">
    <property type="entry name" value="PRESENILIN-ASSOCIATED RHOMBOID-LIKE PROTEIN, MITOCHONDRIAL"/>
    <property type="match status" value="1"/>
</dbReference>
<dbReference type="InterPro" id="IPR035952">
    <property type="entry name" value="Rhomboid-like_sf"/>
</dbReference>
<dbReference type="Pfam" id="PF01694">
    <property type="entry name" value="Rhomboid"/>
    <property type="match status" value="1"/>
</dbReference>
<dbReference type="Gene3D" id="1.20.1540.10">
    <property type="entry name" value="Rhomboid-like"/>
    <property type="match status" value="1"/>
</dbReference>
<feature type="transmembrane region" description="Helical" evidence="7">
    <location>
        <begin position="177"/>
        <end position="197"/>
    </location>
</feature>
<dbReference type="EC" id="3.4.21.105" evidence="9"/>
<evidence type="ECO:0000313" key="10">
    <source>
        <dbReference type="Proteomes" id="UP001168528"/>
    </source>
</evidence>
<dbReference type="EMBL" id="JAUKPO010000001">
    <property type="protein sequence ID" value="MDO1444758.1"/>
    <property type="molecule type" value="Genomic_DNA"/>
</dbReference>
<evidence type="ECO:0000259" key="8">
    <source>
        <dbReference type="Pfam" id="PF01694"/>
    </source>
</evidence>
<dbReference type="SUPFAM" id="SSF144091">
    <property type="entry name" value="Rhomboid-like"/>
    <property type="match status" value="1"/>
</dbReference>
<sequence>MSITLIIIGITVIASLYAWNNQTIFQKWILNPYTVQRRKEYHRLLTSGLIHNDYMHLFFNMFALYFFGELIEQTYIMAFGQLGAVLYVGLYVLGIIASDIPTYLKHRNHPHYNSLGASGGVASVVFSSILFYPTEKICLYFVFCLPSFIFGAIYMLYSYMQAKRGGDYINHDAHLFGAIFGIVFSVITMPSVVMHFFNQVAGWRLIE</sequence>
<organism evidence="9 10">
    <name type="scientific">Rhodocytophaga aerolata</name>
    <dbReference type="NCBI Taxonomy" id="455078"/>
    <lineage>
        <taxon>Bacteria</taxon>
        <taxon>Pseudomonadati</taxon>
        <taxon>Bacteroidota</taxon>
        <taxon>Cytophagia</taxon>
        <taxon>Cytophagales</taxon>
        <taxon>Rhodocytophagaceae</taxon>
        <taxon>Rhodocytophaga</taxon>
    </lineage>
</organism>
<feature type="transmembrane region" description="Helical" evidence="7">
    <location>
        <begin position="139"/>
        <end position="157"/>
    </location>
</feature>
<dbReference type="Proteomes" id="UP001168528">
    <property type="component" value="Unassembled WGS sequence"/>
</dbReference>
<dbReference type="PANTHER" id="PTHR43731">
    <property type="entry name" value="RHOMBOID PROTEASE"/>
    <property type="match status" value="1"/>
</dbReference>
<evidence type="ECO:0000256" key="2">
    <source>
        <dbReference type="ARBA" id="ARBA00009045"/>
    </source>
</evidence>
<evidence type="ECO:0000256" key="7">
    <source>
        <dbReference type="SAM" id="Phobius"/>
    </source>
</evidence>
<dbReference type="RefSeq" id="WP_302035560.1">
    <property type="nucleotide sequence ID" value="NZ_JAUKPO010000001.1"/>
</dbReference>
<dbReference type="InterPro" id="IPR050925">
    <property type="entry name" value="Rhomboid_protease_S54"/>
</dbReference>
<gene>
    <name evidence="9" type="ORF">Q0590_00775</name>
</gene>
<accession>A0ABT8R0B2</accession>
<keyword evidence="3 7" id="KW-0812">Transmembrane</keyword>
<dbReference type="GO" id="GO:0008233">
    <property type="term" value="F:peptidase activity"/>
    <property type="evidence" value="ECO:0007669"/>
    <property type="project" value="UniProtKB-KW"/>
</dbReference>
<keyword evidence="9" id="KW-0645">Protease</keyword>
<name>A0ABT8R0B2_9BACT</name>
<keyword evidence="4 9" id="KW-0378">Hydrolase</keyword>
<reference evidence="9" key="1">
    <citation type="submission" date="2023-07" db="EMBL/GenBank/DDBJ databases">
        <title>The genome sequence of Rhodocytophaga aerolata KACC 12507.</title>
        <authorList>
            <person name="Zhang X."/>
        </authorList>
    </citation>
    <scope>NUCLEOTIDE SEQUENCE</scope>
    <source>
        <strain evidence="9">KACC 12507</strain>
    </source>
</reference>
<evidence type="ECO:0000256" key="5">
    <source>
        <dbReference type="ARBA" id="ARBA00022989"/>
    </source>
</evidence>
<evidence type="ECO:0000313" key="9">
    <source>
        <dbReference type="EMBL" id="MDO1444758.1"/>
    </source>
</evidence>
<feature type="transmembrane region" description="Helical" evidence="7">
    <location>
        <begin position="112"/>
        <end position="132"/>
    </location>
</feature>
<dbReference type="InterPro" id="IPR022764">
    <property type="entry name" value="Peptidase_S54_rhomboid_dom"/>
</dbReference>